<evidence type="ECO:0008006" key="3">
    <source>
        <dbReference type="Google" id="ProtNLM"/>
    </source>
</evidence>
<accession>M4BXC7</accession>
<dbReference type="InParanoid" id="M4BXC7"/>
<dbReference type="EMBL" id="JH598024">
    <property type="status" value="NOT_ANNOTATED_CDS"/>
    <property type="molecule type" value="Genomic_DNA"/>
</dbReference>
<keyword evidence="2" id="KW-1185">Reference proteome</keyword>
<dbReference type="Proteomes" id="UP000011713">
    <property type="component" value="Unassembled WGS sequence"/>
</dbReference>
<evidence type="ECO:0000313" key="2">
    <source>
        <dbReference type="Proteomes" id="UP000011713"/>
    </source>
</evidence>
<protein>
    <recommendedName>
        <fullName evidence="3">RxLR effector candidate protein</fullName>
    </recommendedName>
</protein>
<proteinExistence type="predicted"/>
<name>M4BXC7_HYAAE</name>
<dbReference type="VEuPathDB" id="FungiDB:HpaG811208"/>
<dbReference type="AlphaFoldDB" id="M4BXC7"/>
<dbReference type="EnsemblProtists" id="HpaT811208">
    <property type="protein sequence ID" value="HpaP811208"/>
    <property type="gene ID" value="HpaG811208"/>
</dbReference>
<reference evidence="2" key="1">
    <citation type="journal article" date="2010" name="Science">
        <title>Signatures of adaptation to obligate biotrophy in the Hyaloperonospora arabidopsidis genome.</title>
        <authorList>
            <person name="Baxter L."/>
            <person name="Tripathy S."/>
            <person name="Ishaque N."/>
            <person name="Boot N."/>
            <person name="Cabral A."/>
            <person name="Kemen E."/>
            <person name="Thines M."/>
            <person name="Ah-Fong A."/>
            <person name="Anderson R."/>
            <person name="Badejoko W."/>
            <person name="Bittner-Eddy P."/>
            <person name="Boore J.L."/>
            <person name="Chibucos M.C."/>
            <person name="Coates M."/>
            <person name="Dehal P."/>
            <person name="Delehaunty K."/>
            <person name="Dong S."/>
            <person name="Downton P."/>
            <person name="Dumas B."/>
            <person name="Fabro G."/>
            <person name="Fronick C."/>
            <person name="Fuerstenberg S.I."/>
            <person name="Fulton L."/>
            <person name="Gaulin E."/>
            <person name="Govers F."/>
            <person name="Hughes L."/>
            <person name="Humphray S."/>
            <person name="Jiang R.H."/>
            <person name="Judelson H."/>
            <person name="Kamoun S."/>
            <person name="Kyung K."/>
            <person name="Meijer H."/>
            <person name="Minx P."/>
            <person name="Morris P."/>
            <person name="Nelson J."/>
            <person name="Phuntumart V."/>
            <person name="Qutob D."/>
            <person name="Rehmany A."/>
            <person name="Rougon-Cardoso A."/>
            <person name="Ryden P."/>
            <person name="Torto-Alalibo T."/>
            <person name="Studholme D."/>
            <person name="Wang Y."/>
            <person name="Win J."/>
            <person name="Wood J."/>
            <person name="Clifton S.W."/>
            <person name="Rogers J."/>
            <person name="Van den Ackerveken G."/>
            <person name="Jones J.D."/>
            <person name="McDowell J.M."/>
            <person name="Beynon J."/>
            <person name="Tyler B.M."/>
        </authorList>
    </citation>
    <scope>NUCLEOTIDE SEQUENCE [LARGE SCALE GENOMIC DNA]</scope>
    <source>
        <strain evidence="2">Emoy2</strain>
    </source>
</reference>
<organism evidence="1 2">
    <name type="scientific">Hyaloperonospora arabidopsidis (strain Emoy2)</name>
    <name type="common">Downy mildew agent</name>
    <name type="synonym">Peronospora arabidopsidis</name>
    <dbReference type="NCBI Taxonomy" id="559515"/>
    <lineage>
        <taxon>Eukaryota</taxon>
        <taxon>Sar</taxon>
        <taxon>Stramenopiles</taxon>
        <taxon>Oomycota</taxon>
        <taxon>Peronosporomycetes</taxon>
        <taxon>Peronosporales</taxon>
        <taxon>Peronosporaceae</taxon>
        <taxon>Hyaloperonospora</taxon>
    </lineage>
</organism>
<evidence type="ECO:0000313" key="1">
    <source>
        <dbReference type="EnsemblProtists" id="HpaP811208"/>
    </source>
</evidence>
<sequence>MFHGEIHLNGAVDTVICCGKSLVNGLRHYQSNFAKPLLGSTGTGRSCLRGHPAGGKTTSL</sequence>
<dbReference type="HOGENOM" id="CLU_2946554_0_0_1"/>
<reference evidence="1" key="2">
    <citation type="submission" date="2015-06" db="UniProtKB">
        <authorList>
            <consortium name="EnsemblProtists"/>
        </authorList>
    </citation>
    <scope>IDENTIFICATION</scope>
    <source>
        <strain evidence="1">Emoy2</strain>
    </source>
</reference>